<name>A0A1Q9B1T0_9HYPH</name>
<accession>A0A1Q9B1T0</accession>
<gene>
    <name evidence="1" type="ORF">BJF93_07570</name>
</gene>
<evidence type="ECO:0000313" key="1">
    <source>
        <dbReference type="EMBL" id="OLP61975.1"/>
    </source>
</evidence>
<evidence type="ECO:0000313" key="2">
    <source>
        <dbReference type="Proteomes" id="UP000186364"/>
    </source>
</evidence>
<dbReference type="RefSeq" id="WP_075625992.1">
    <property type="nucleotide sequence ID" value="NZ_FOAM01000005.1"/>
</dbReference>
<dbReference type="AlphaFoldDB" id="A0A1Q9B1T0"/>
<sequence length="189" mass="20950">MIAMQYGFTLPADYDMTIIDRRIREKGPMLDGFPDLRFKAYLSARKEGALPSAENLYAPFYLWQADAGIDRFLSGPGFAQLTRDFGWPVVRTWVVWHAELGERLADARYACRTIQPISAHADLQVMREAAIAEAPTGNAQGALAAVSGFDPTSWSMVHFQLWPTLPEQTAPDAQLYSVGHMSLPQDGSA</sequence>
<organism evidence="1 2">
    <name type="scientific">Xaviernesmea oryzae</name>
    <dbReference type="NCBI Taxonomy" id="464029"/>
    <lineage>
        <taxon>Bacteria</taxon>
        <taxon>Pseudomonadati</taxon>
        <taxon>Pseudomonadota</taxon>
        <taxon>Alphaproteobacteria</taxon>
        <taxon>Hyphomicrobiales</taxon>
        <taxon>Rhizobiaceae</taxon>
        <taxon>Rhizobium/Agrobacterium group</taxon>
        <taxon>Xaviernesmea</taxon>
    </lineage>
</organism>
<dbReference type="OrthoDB" id="2065010at2"/>
<comment type="caution">
    <text evidence="1">The sequence shown here is derived from an EMBL/GenBank/DDBJ whole genome shotgun (WGS) entry which is preliminary data.</text>
</comment>
<dbReference type="Proteomes" id="UP000186364">
    <property type="component" value="Unassembled WGS sequence"/>
</dbReference>
<keyword evidence="2" id="KW-1185">Reference proteome</keyword>
<dbReference type="Pfam" id="PF16157">
    <property type="entry name" value="DUF4865"/>
    <property type="match status" value="1"/>
</dbReference>
<reference evidence="1 2" key="1">
    <citation type="submission" date="2016-09" db="EMBL/GenBank/DDBJ databases">
        <title>Rhizobium sp. nov., a novel species isolated from the rice rhizosphere.</title>
        <authorList>
            <person name="Zhao J."/>
            <person name="Zhang X."/>
        </authorList>
    </citation>
    <scope>NUCLEOTIDE SEQUENCE [LARGE SCALE GENOMIC DNA]</scope>
    <source>
        <strain evidence="1 2">1.7048</strain>
    </source>
</reference>
<dbReference type="EMBL" id="MKIP01000029">
    <property type="protein sequence ID" value="OLP61975.1"/>
    <property type="molecule type" value="Genomic_DNA"/>
</dbReference>
<proteinExistence type="predicted"/>
<dbReference type="InterPro" id="IPR032349">
    <property type="entry name" value="DUF4865"/>
</dbReference>
<protein>
    <submittedName>
        <fullName evidence="1">DUF4865 domain-containing protein</fullName>
    </submittedName>
</protein>